<comment type="caution">
    <text evidence="6">The sequence shown here is derived from an EMBL/GenBank/DDBJ whole genome shotgun (WGS) entry which is preliminary data.</text>
</comment>
<comment type="similarity">
    <text evidence="2 4">Belongs to the FliE family.</text>
</comment>
<keyword evidence="6" id="KW-0282">Flagellum</keyword>
<keyword evidence="7" id="KW-1185">Reference proteome</keyword>
<name>A0ABP6AGA4_9ACTN</name>
<evidence type="ECO:0000256" key="1">
    <source>
        <dbReference type="ARBA" id="ARBA00004117"/>
    </source>
</evidence>
<sequence length="111" mass="11396">MTSPIEAIGAVSGLGGPLPIAPVDTTLDLGAAKPVEGAGGDFAATLNNSLQQVQDMQHNTNDMAVQAATGNLNDVHDYMIASAESGIASSLTVAVRNKALEAFQEIMRMQA</sequence>
<keyword evidence="3 4" id="KW-0975">Bacterial flagellum</keyword>
<evidence type="ECO:0000256" key="3">
    <source>
        <dbReference type="ARBA" id="ARBA00023143"/>
    </source>
</evidence>
<evidence type="ECO:0000256" key="4">
    <source>
        <dbReference type="HAMAP-Rule" id="MF_00724"/>
    </source>
</evidence>
<dbReference type="PANTHER" id="PTHR34653:SF1">
    <property type="entry name" value="FLAGELLAR HOOK-BASAL BODY COMPLEX PROTEIN FLIE"/>
    <property type="match status" value="1"/>
</dbReference>
<keyword evidence="6" id="KW-0966">Cell projection</keyword>
<organism evidence="6 7">
    <name type="scientific">Pilimelia columellifera subsp. columellifera</name>
    <dbReference type="NCBI Taxonomy" id="706583"/>
    <lineage>
        <taxon>Bacteria</taxon>
        <taxon>Bacillati</taxon>
        <taxon>Actinomycetota</taxon>
        <taxon>Actinomycetes</taxon>
        <taxon>Micromonosporales</taxon>
        <taxon>Micromonosporaceae</taxon>
        <taxon>Pilimelia</taxon>
    </lineage>
</organism>
<evidence type="ECO:0000313" key="6">
    <source>
        <dbReference type="EMBL" id="GAA2516209.1"/>
    </source>
</evidence>
<dbReference type="EMBL" id="BAAARY010000003">
    <property type="protein sequence ID" value="GAA2516209.1"/>
    <property type="molecule type" value="Genomic_DNA"/>
</dbReference>
<dbReference type="PRINTS" id="PR01006">
    <property type="entry name" value="FLGHOOKFLIE"/>
</dbReference>
<dbReference type="RefSeq" id="WP_344169229.1">
    <property type="nucleotide sequence ID" value="NZ_BAAARY010000003.1"/>
</dbReference>
<evidence type="ECO:0000256" key="2">
    <source>
        <dbReference type="ARBA" id="ARBA00009272"/>
    </source>
</evidence>
<keyword evidence="6" id="KW-0969">Cilium</keyword>
<proteinExistence type="inferred from homology"/>
<evidence type="ECO:0000313" key="7">
    <source>
        <dbReference type="Proteomes" id="UP001499978"/>
    </source>
</evidence>
<dbReference type="InterPro" id="IPR001624">
    <property type="entry name" value="FliE"/>
</dbReference>
<comment type="subcellular location">
    <subcellularLocation>
        <location evidence="1 4">Bacterial flagellum basal body</location>
    </subcellularLocation>
</comment>
<protein>
    <recommendedName>
        <fullName evidence="4 5">Flagellar hook-basal body complex protein FliE</fullName>
    </recommendedName>
</protein>
<dbReference type="Pfam" id="PF02049">
    <property type="entry name" value="FliE"/>
    <property type="match status" value="1"/>
</dbReference>
<dbReference type="Proteomes" id="UP001499978">
    <property type="component" value="Unassembled WGS sequence"/>
</dbReference>
<reference evidence="7" key="1">
    <citation type="journal article" date="2019" name="Int. J. Syst. Evol. Microbiol.">
        <title>The Global Catalogue of Microorganisms (GCM) 10K type strain sequencing project: providing services to taxonomists for standard genome sequencing and annotation.</title>
        <authorList>
            <consortium name="The Broad Institute Genomics Platform"/>
            <consortium name="The Broad Institute Genome Sequencing Center for Infectious Disease"/>
            <person name="Wu L."/>
            <person name="Ma J."/>
        </authorList>
    </citation>
    <scope>NUCLEOTIDE SEQUENCE [LARGE SCALE GENOMIC DNA]</scope>
    <source>
        <strain evidence="7">JCM 3367</strain>
    </source>
</reference>
<gene>
    <name evidence="4 6" type="primary">fliE</name>
    <name evidence="6" type="ORF">GCM10010201_11030</name>
</gene>
<evidence type="ECO:0000256" key="5">
    <source>
        <dbReference type="NCBIfam" id="TIGR00205"/>
    </source>
</evidence>
<dbReference type="PANTHER" id="PTHR34653">
    <property type="match status" value="1"/>
</dbReference>
<dbReference type="NCBIfam" id="TIGR00205">
    <property type="entry name" value="fliE"/>
    <property type="match status" value="1"/>
</dbReference>
<dbReference type="HAMAP" id="MF_00724">
    <property type="entry name" value="FliE"/>
    <property type="match status" value="1"/>
</dbReference>
<accession>A0ABP6AGA4</accession>